<dbReference type="InterPro" id="IPR003760">
    <property type="entry name" value="PnrA-like"/>
</dbReference>
<proteinExistence type="inferred from homology"/>
<evidence type="ECO:0000256" key="2">
    <source>
        <dbReference type="ARBA" id="ARBA00008610"/>
    </source>
</evidence>
<protein>
    <submittedName>
        <fullName evidence="9">BMP family protein</fullName>
    </submittedName>
</protein>
<evidence type="ECO:0000313" key="9">
    <source>
        <dbReference type="EMBL" id="MFC5447822.1"/>
    </source>
</evidence>
<keyword evidence="4 7" id="KW-0732">Signal</keyword>
<comment type="similarity">
    <text evidence="2">Belongs to the BMP lipoprotein family.</text>
</comment>
<evidence type="ECO:0000256" key="6">
    <source>
        <dbReference type="ARBA" id="ARBA00023288"/>
    </source>
</evidence>
<dbReference type="Gene3D" id="3.40.50.2300">
    <property type="match status" value="2"/>
</dbReference>
<dbReference type="PANTHER" id="PTHR34296">
    <property type="entry name" value="TRANSCRIPTIONAL ACTIVATOR PROTEIN MED"/>
    <property type="match status" value="1"/>
</dbReference>
<dbReference type="CDD" id="cd06354">
    <property type="entry name" value="PBP1_PrnA-like"/>
    <property type="match status" value="1"/>
</dbReference>
<evidence type="ECO:0000256" key="3">
    <source>
        <dbReference type="ARBA" id="ARBA00022475"/>
    </source>
</evidence>
<keyword evidence="5" id="KW-0472">Membrane</keyword>
<comment type="subcellular location">
    <subcellularLocation>
        <location evidence="1">Cell membrane</location>
        <topology evidence="1">Lipid-anchor</topology>
    </subcellularLocation>
</comment>
<accession>A0ABW0K430</accession>
<evidence type="ECO:0000313" key="10">
    <source>
        <dbReference type="Proteomes" id="UP001596044"/>
    </source>
</evidence>
<feature type="domain" description="ABC transporter substrate-binding protein PnrA-like" evidence="8">
    <location>
        <begin position="42"/>
        <end position="328"/>
    </location>
</feature>
<dbReference type="SUPFAM" id="SSF53822">
    <property type="entry name" value="Periplasmic binding protein-like I"/>
    <property type="match status" value="1"/>
</dbReference>
<dbReference type="PANTHER" id="PTHR34296:SF2">
    <property type="entry name" value="ABC TRANSPORTER GUANOSINE-BINDING PROTEIN NUPN"/>
    <property type="match status" value="1"/>
</dbReference>
<keyword evidence="10" id="KW-1185">Reference proteome</keyword>
<feature type="signal peptide" evidence="7">
    <location>
        <begin position="1"/>
        <end position="29"/>
    </location>
</feature>
<sequence length="333" mass="35983">MKPQLQKWLRACPLLLALMMLVSGCTPHAATEQKSQTKIGIMLSDVGLGDQSFSDAAFHGLIKSRDELGVIFDYKELAQTKTYDVGFEQLLQEDCDLIVGLGFMVKDSLEKAAKQHPDKQFVIIDEQSDLPNVASITFKEEEGSFLAGVVAGLTTQSNHLGFLGGVDAPIIHKFQNGFEQGVKAANPQATIKAVYAGDFGKADLGTQLADSMMDQDKVDVIYAAAGFTGVGALQEAAKHGKYAIGVDTDQFFIAEKAVITSMMKNVDVALNSAVKTFVDNKNHFPQQHMVFGLKEQGVGIAPVRVVSLTPEQQKIFDEQKQKLASGSITIATP</sequence>
<dbReference type="PROSITE" id="PS51257">
    <property type="entry name" value="PROKAR_LIPOPROTEIN"/>
    <property type="match status" value="1"/>
</dbReference>
<evidence type="ECO:0000256" key="5">
    <source>
        <dbReference type="ARBA" id="ARBA00023136"/>
    </source>
</evidence>
<dbReference type="Proteomes" id="UP001596044">
    <property type="component" value="Unassembled WGS sequence"/>
</dbReference>
<evidence type="ECO:0000256" key="4">
    <source>
        <dbReference type="ARBA" id="ARBA00022729"/>
    </source>
</evidence>
<gene>
    <name evidence="9" type="ORF">ACFPOG_06095</name>
</gene>
<evidence type="ECO:0000259" key="8">
    <source>
        <dbReference type="Pfam" id="PF02608"/>
    </source>
</evidence>
<evidence type="ECO:0000256" key="1">
    <source>
        <dbReference type="ARBA" id="ARBA00004193"/>
    </source>
</evidence>
<dbReference type="RefSeq" id="WP_377523851.1">
    <property type="nucleotide sequence ID" value="NZ_JAQFVF010000092.1"/>
</dbReference>
<keyword evidence="6" id="KW-0449">Lipoprotein</keyword>
<dbReference type="InterPro" id="IPR028082">
    <property type="entry name" value="Peripla_BP_I"/>
</dbReference>
<dbReference type="InterPro" id="IPR050957">
    <property type="entry name" value="BMP_lipoprotein"/>
</dbReference>
<organism evidence="9 10">
    <name type="scientific">Paenibacillus aestuarii</name>
    <dbReference type="NCBI Taxonomy" id="516965"/>
    <lineage>
        <taxon>Bacteria</taxon>
        <taxon>Bacillati</taxon>
        <taxon>Bacillota</taxon>
        <taxon>Bacilli</taxon>
        <taxon>Bacillales</taxon>
        <taxon>Paenibacillaceae</taxon>
        <taxon>Paenibacillus</taxon>
    </lineage>
</organism>
<dbReference type="EMBL" id="JBHSMJ010000009">
    <property type="protein sequence ID" value="MFC5447822.1"/>
    <property type="molecule type" value="Genomic_DNA"/>
</dbReference>
<keyword evidence="3" id="KW-1003">Cell membrane</keyword>
<evidence type="ECO:0000256" key="7">
    <source>
        <dbReference type="SAM" id="SignalP"/>
    </source>
</evidence>
<feature type="chain" id="PRO_5046203075" evidence="7">
    <location>
        <begin position="30"/>
        <end position="333"/>
    </location>
</feature>
<name>A0ABW0K430_9BACL</name>
<dbReference type="Pfam" id="PF02608">
    <property type="entry name" value="Bmp"/>
    <property type="match status" value="1"/>
</dbReference>
<reference evidence="10" key="1">
    <citation type="journal article" date="2019" name="Int. J. Syst. Evol. Microbiol.">
        <title>The Global Catalogue of Microorganisms (GCM) 10K type strain sequencing project: providing services to taxonomists for standard genome sequencing and annotation.</title>
        <authorList>
            <consortium name="The Broad Institute Genomics Platform"/>
            <consortium name="The Broad Institute Genome Sequencing Center for Infectious Disease"/>
            <person name="Wu L."/>
            <person name="Ma J."/>
        </authorList>
    </citation>
    <scope>NUCLEOTIDE SEQUENCE [LARGE SCALE GENOMIC DNA]</scope>
    <source>
        <strain evidence="10">KACC 11904</strain>
    </source>
</reference>
<comment type="caution">
    <text evidence="9">The sequence shown here is derived from an EMBL/GenBank/DDBJ whole genome shotgun (WGS) entry which is preliminary data.</text>
</comment>